<reference evidence="2" key="1">
    <citation type="submission" date="2014-09" db="EMBL/GenBank/DDBJ databases">
        <authorList>
            <person name="Magalhaes I.L.F."/>
            <person name="Oliveira U."/>
            <person name="Santos F.R."/>
            <person name="Vidigal T.H.D.A."/>
            <person name="Brescovit A.D."/>
            <person name="Santos A.J."/>
        </authorList>
    </citation>
    <scope>NUCLEOTIDE SEQUENCE</scope>
    <source>
        <tissue evidence="2">Shoot tissue taken approximately 20 cm above the soil surface</tissue>
    </source>
</reference>
<name>A0A0A9CKV4_ARUDO</name>
<dbReference type="EMBL" id="GBRH01222822">
    <property type="protein sequence ID" value="JAD75073.1"/>
    <property type="molecule type" value="Transcribed_RNA"/>
</dbReference>
<dbReference type="AlphaFoldDB" id="A0A0A9CKV4"/>
<reference evidence="2" key="2">
    <citation type="journal article" date="2015" name="Data Brief">
        <title>Shoot transcriptome of the giant reed, Arundo donax.</title>
        <authorList>
            <person name="Barrero R.A."/>
            <person name="Guerrero F.D."/>
            <person name="Moolhuijzen P."/>
            <person name="Goolsby J.A."/>
            <person name="Tidwell J."/>
            <person name="Bellgard S.E."/>
            <person name="Bellgard M.I."/>
        </authorList>
    </citation>
    <scope>NUCLEOTIDE SEQUENCE</scope>
    <source>
        <tissue evidence="2">Shoot tissue taken approximately 20 cm above the soil surface</tissue>
    </source>
</reference>
<protein>
    <submittedName>
        <fullName evidence="2">Uncharacterized protein</fullName>
    </submittedName>
</protein>
<keyword evidence="1" id="KW-0472">Membrane</keyword>
<evidence type="ECO:0000313" key="2">
    <source>
        <dbReference type="EMBL" id="JAD75073.1"/>
    </source>
</evidence>
<keyword evidence="1" id="KW-1133">Transmembrane helix</keyword>
<feature type="transmembrane region" description="Helical" evidence="1">
    <location>
        <begin position="164"/>
        <end position="185"/>
    </location>
</feature>
<accession>A0A0A9CKV4</accession>
<keyword evidence="1" id="KW-0812">Transmembrane</keyword>
<feature type="transmembrane region" description="Helical" evidence="1">
    <location>
        <begin position="111"/>
        <end position="128"/>
    </location>
</feature>
<sequence length="232" mass="26267">MPPQSTPLLPPPRTSSHQLALFAVRFVMVISIQKLKEKNGSGVLSLLHTRHWLSDALISPSTVRCVHPYGINKSFSMGRAALVYAPVLWHWPLPSQADVVQGLPSEHLRTVFLLAVLFGFFLCCRFLLFQDDKCISRCQLLCHLLLWVLSYANLNAINKDFNSSYIASSGCFVFQAFSLLLAALLELPHRVHWKGVRCYHGIKERLENLPDTRGVIPTIQEYRTSNRLNNVT</sequence>
<organism evidence="2">
    <name type="scientific">Arundo donax</name>
    <name type="common">Giant reed</name>
    <name type="synonym">Donax arundinaceus</name>
    <dbReference type="NCBI Taxonomy" id="35708"/>
    <lineage>
        <taxon>Eukaryota</taxon>
        <taxon>Viridiplantae</taxon>
        <taxon>Streptophyta</taxon>
        <taxon>Embryophyta</taxon>
        <taxon>Tracheophyta</taxon>
        <taxon>Spermatophyta</taxon>
        <taxon>Magnoliopsida</taxon>
        <taxon>Liliopsida</taxon>
        <taxon>Poales</taxon>
        <taxon>Poaceae</taxon>
        <taxon>PACMAD clade</taxon>
        <taxon>Arundinoideae</taxon>
        <taxon>Arundineae</taxon>
        <taxon>Arundo</taxon>
    </lineage>
</organism>
<evidence type="ECO:0000256" key="1">
    <source>
        <dbReference type="SAM" id="Phobius"/>
    </source>
</evidence>
<proteinExistence type="predicted"/>